<comment type="caution">
    <text evidence="1">The sequence shown here is derived from an EMBL/GenBank/DDBJ whole genome shotgun (WGS) entry which is preliminary data.</text>
</comment>
<accession>A0AAV7CDD0</accession>
<evidence type="ECO:0000313" key="2">
    <source>
        <dbReference type="Proteomes" id="UP000824782"/>
    </source>
</evidence>
<dbReference type="AlphaFoldDB" id="A0AAV7CDD0"/>
<gene>
    <name evidence="1" type="ORF">GDO81_008137</name>
</gene>
<name>A0AAV7CDD0_ENGPU</name>
<proteinExistence type="predicted"/>
<dbReference type="EMBL" id="WNYA01000003">
    <property type="protein sequence ID" value="KAG8582616.1"/>
    <property type="molecule type" value="Genomic_DNA"/>
</dbReference>
<dbReference type="Proteomes" id="UP000824782">
    <property type="component" value="Unassembled WGS sequence"/>
</dbReference>
<sequence>MLDFGSRFPAGFGLQILIQITNQIAVNTTLHFNNLFFNLTMMLSTQGLVYEIWPTYHLAFRCECEK</sequence>
<protein>
    <submittedName>
        <fullName evidence="1">Uncharacterized protein</fullName>
    </submittedName>
</protein>
<evidence type="ECO:0000313" key="1">
    <source>
        <dbReference type="EMBL" id="KAG8582616.1"/>
    </source>
</evidence>
<organism evidence="1 2">
    <name type="scientific">Engystomops pustulosus</name>
    <name type="common">Tungara frog</name>
    <name type="synonym">Physalaemus pustulosus</name>
    <dbReference type="NCBI Taxonomy" id="76066"/>
    <lineage>
        <taxon>Eukaryota</taxon>
        <taxon>Metazoa</taxon>
        <taxon>Chordata</taxon>
        <taxon>Craniata</taxon>
        <taxon>Vertebrata</taxon>
        <taxon>Euteleostomi</taxon>
        <taxon>Amphibia</taxon>
        <taxon>Batrachia</taxon>
        <taxon>Anura</taxon>
        <taxon>Neobatrachia</taxon>
        <taxon>Hyloidea</taxon>
        <taxon>Leptodactylidae</taxon>
        <taxon>Leiuperinae</taxon>
        <taxon>Engystomops</taxon>
    </lineage>
</organism>
<keyword evidence="2" id="KW-1185">Reference proteome</keyword>
<reference evidence="1" key="1">
    <citation type="thesis" date="2020" institute="ProQuest LLC" country="789 East Eisenhower Parkway, Ann Arbor, MI, USA">
        <title>Comparative Genomics and Chromosome Evolution.</title>
        <authorList>
            <person name="Mudd A.B."/>
        </authorList>
    </citation>
    <scope>NUCLEOTIDE SEQUENCE</scope>
    <source>
        <strain evidence="1">237g6f4</strain>
        <tissue evidence="1">Blood</tissue>
    </source>
</reference>